<dbReference type="InterPro" id="IPR010998">
    <property type="entry name" value="Integrase_recombinase_N"/>
</dbReference>
<keyword evidence="3" id="KW-0238">DNA-binding</keyword>
<evidence type="ECO:0000313" key="6">
    <source>
        <dbReference type="EMBL" id="GGH14375.1"/>
    </source>
</evidence>
<sequence>MRLVKYRGKWAVEWWENGKRQRPSLGTDDPLEAQRRFEQYKKLRAEAERRPVTVEDCWNGYRASLGERPAATTMGFEWKSIGPAFGSRLADAITEDECNAYTKARRAKGRSDGTIWTELGRLRMCLVWAEGQNLIGKAPLIKRPAPPKPRDKHLSRAQASALIDACNAPHVRLFAILAITTAGRAGAILDLTWDRVDFERGLIHLDDPERATTNKGRATVPMNNLSRTALAEARESATSSYVIEWAGEKVGSVKKGIKAAGRKIGCPWVSPHVFRHSAARFMAEAGRPMTEIAAFLGHSDSRLTERVYAKFSPTYLRETGSAVDLEVGPVKRRA</sequence>
<evidence type="ECO:0000256" key="3">
    <source>
        <dbReference type="ARBA" id="ARBA00023125"/>
    </source>
</evidence>
<dbReference type="PANTHER" id="PTHR30349">
    <property type="entry name" value="PHAGE INTEGRASE-RELATED"/>
    <property type="match status" value="1"/>
</dbReference>
<dbReference type="GO" id="GO:0006310">
    <property type="term" value="P:DNA recombination"/>
    <property type="evidence" value="ECO:0007669"/>
    <property type="project" value="UniProtKB-KW"/>
</dbReference>
<dbReference type="SUPFAM" id="SSF56349">
    <property type="entry name" value="DNA breaking-rejoining enzymes"/>
    <property type="match status" value="1"/>
</dbReference>
<evidence type="ECO:0000256" key="2">
    <source>
        <dbReference type="ARBA" id="ARBA00022908"/>
    </source>
</evidence>
<dbReference type="CDD" id="cd00796">
    <property type="entry name" value="INT_Rci_Hp1_C"/>
    <property type="match status" value="1"/>
</dbReference>
<keyword evidence="2" id="KW-0229">DNA integration</keyword>
<dbReference type="Pfam" id="PF00589">
    <property type="entry name" value="Phage_integrase"/>
    <property type="match status" value="1"/>
</dbReference>
<dbReference type="GO" id="GO:0015074">
    <property type="term" value="P:DNA integration"/>
    <property type="evidence" value="ECO:0007669"/>
    <property type="project" value="UniProtKB-KW"/>
</dbReference>
<name>A0A917I5C4_9HYPH</name>
<dbReference type="InterPro" id="IPR002104">
    <property type="entry name" value="Integrase_catalytic"/>
</dbReference>
<reference evidence="6" key="1">
    <citation type="journal article" date="2014" name="Int. J. Syst. Evol. Microbiol.">
        <title>Complete genome sequence of Corynebacterium casei LMG S-19264T (=DSM 44701T), isolated from a smear-ripened cheese.</title>
        <authorList>
            <consortium name="US DOE Joint Genome Institute (JGI-PGF)"/>
            <person name="Walter F."/>
            <person name="Albersmeier A."/>
            <person name="Kalinowski J."/>
            <person name="Ruckert C."/>
        </authorList>
    </citation>
    <scope>NUCLEOTIDE SEQUENCE</scope>
    <source>
        <strain evidence="6">CGMCC 1.12214</strain>
    </source>
</reference>
<protein>
    <submittedName>
        <fullName evidence="6">Integrase</fullName>
    </submittedName>
</protein>
<dbReference type="InterPro" id="IPR050090">
    <property type="entry name" value="Tyrosine_recombinase_XerCD"/>
</dbReference>
<dbReference type="EMBL" id="BMES01000001">
    <property type="protein sequence ID" value="GGH14375.1"/>
    <property type="molecule type" value="Genomic_DNA"/>
</dbReference>
<dbReference type="Gene3D" id="1.10.443.10">
    <property type="entry name" value="Intergrase catalytic core"/>
    <property type="match status" value="1"/>
</dbReference>
<evidence type="ECO:0000313" key="7">
    <source>
        <dbReference type="Proteomes" id="UP000603912"/>
    </source>
</evidence>
<dbReference type="GO" id="GO:0003677">
    <property type="term" value="F:DNA binding"/>
    <property type="evidence" value="ECO:0007669"/>
    <property type="project" value="UniProtKB-KW"/>
</dbReference>
<evidence type="ECO:0000256" key="1">
    <source>
        <dbReference type="ARBA" id="ARBA00008857"/>
    </source>
</evidence>
<proteinExistence type="inferred from homology"/>
<comment type="caution">
    <text evidence="6">The sequence shown here is derived from an EMBL/GenBank/DDBJ whole genome shotgun (WGS) entry which is preliminary data.</text>
</comment>
<evidence type="ECO:0000259" key="5">
    <source>
        <dbReference type="PROSITE" id="PS51898"/>
    </source>
</evidence>
<organism evidence="6 7">
    <name type="scientific">Alsobacter metallidurans</name>
    <dbReference type="NCBI Taxonomy" id="340221"/>
    <lineage>
        <taxon>Bacteria</taxon>
        <taxon>Pseudomonadati</taxon>
        <taxon>Pseudomonadota</taxon>
        <taxon>Alphaproteobacteria</taxon>
        <taxon>Hyphomicrobiales</taxon>
        <taxon>Alsobacteraceae</taxon>
        <taxon>Alsobacter</taxon>
    </lineage>
</organism>
<accession>A0A917I5C4</accession>
<keyword evidence="4" id="KW-0233">DNA recombination</keyword>
<comment type="similarity">
    <text evidence="1">Belongs to the 'phage' integrase family.</text>
</comment>
<dbReference type="AlphaFoldDB" id="A0A917I5C4"/>
<dbReference type="PANTHER" id="PTHR30349:SF64">
    <property type="entry name" value="PROPHAGE INTEGRASE INTD-RELATED"/>
    <property type="match status" value="1"/>
</dbReference>
<dbReference type="InterPro" id="IPR011010">
    <property type="entry name" value="DNA_brk_join_enz"/>
</dbReference>
<gene>
    <name evidence="6" type="ORF">GCM10007036_13660</name>
</gene>
<feature type="domain" description="Tyr recombinase" evidence="5">
    <location>
        <begin position="149"/>
        <end position="321"/>
    </location>
</feature>
<dbReference type="PROSITE" id="PS51898">
    <property type="entry name" value="TYR_RECOMBINASE"/>
    <property type="match status" value="1"/>
</dbReference>
<reference evidence="6" key="2">
    <citation type="submission" date="2020-09" db="EMBL/GenBank/DDBJ databases">
        <authorList>
            <person name="Sun Q."/>
            <person name="Zhou Y."/>
        </authorList>
    </citation>
    <scope>NUCLEOTIDE SEQUENCE</scope>
    <source>
        <strain evidence="6">CGMCC 1.12214</strain>
    </source>
</reference>
<dbReference type="InterPro" id="IPR013762">
    <property type="entry name" value="Integrase-like_cat_sf"/>
</dbReference>
<keyword evidence="7" id="KW-1185">Reference proteome</keyword>
<evidence type="ECO:0000256" key="4">
    <source>
        <dbReference type="ARBA" id="ARBA00023172"/>
    </source>
</evidence>
<dbReference type="Gene3D" id="1.10.150.130">
    <property type="match status" value="1"/>
</dbReference>
<dbReference type="Proteomes" id="UP000603912">
    <property type="component" value="Unassembled WGS sequence"/>
</dbReference>